<proteinExistence type="predicted"/>
<organism evidence="1 2">
    <name type="scientific">Kaistella gelatinilytica</name>
    <dbReference type="NCBI Taxonomy" id="2787636"/>
    <lineage>
        <taxon>Bacteria</taxon>
        <taxon>Pseudomonadati</taxon>
        <taxon>Bacteroidota</taxon>
        <taxon>Flavobacteriia</taxon>
        <taxon>Flavobacteriales</taxon>
        <taxon>Weeksellaceae</taxon>
        <taxon>Chryseobacterium group</taxon>
        <taxon>Kaistella</taxon>
    </lineage>
</organism>
<dbReference type="PROSITE" id="PS51257">
    <property type="entry name" value="PROKAR_LIPOPROTEIN"/>
    <property type="match status" value="1"/>
</dbReference>
<gene>
    <name evidence="1" type="ORF">IV494_14465</name>
</gene>
<protein>
    <submittedName>
        <fullName evidence="1">Uncharacterized protein</fullName>
    </submittedName>
</protein>
<sequence length="79" mass="8912">MKKYTYLLTLIILLFSCDKGNSIVLTQKPVHKSSNVGKTGGDSREDINISGEWFYEVNSADNELMNRTFQINIVVKDGI</sequence>
<name>A0ABS0FFB3_9FLAO</name>
<dbReference type="EMBL" id="JADPVI010000005">
    <property type="protein sequence ID" value="MBF8458384.1"/>
    <property type="molecule type" value="Genomic_DNA"/>
</dbReference>
<dbReference type="Proteomes" id="UP000660070">
    <property type="component" value="Unassembled WGS sequence"/>
</dbReference>
<reference evidence="1 2" key="1">
    <citation type="submission" date="2020-11" db="EMBL/GenBank/DDBJ databases">
        <title>Kaistella gelatinilytica sp. nov., a flavobacterium isolated from Antarctic Soil.</title>
        <authorList>
            <person name="Li J."/>
        </authorList>
    </citation>
    <scope>NUCLEOTIDE SEQUENCE [LARGE SCALE GENOMIC DNA]</scope>
    <source>
        <strain evidence="1 2">G5-32</strain>
    </source>
</reference>
<dbReference type="RefSeq" id="WP_196080826.1">
    <property type="nucleotide sequence ID" value="NZ_JADPVI010000005.1"/>
</dbReference>
<comment type="caution">
    <text evidence="1">The sequence shown here is derived from an EMBL/GenBank/DDBJ whole genome shotgun (WGS) entry which is preliminary data.</text>
</comment>
<evidence type="ECO:0000313" key="1">
    <source>
        <dbReference type="EMBL" id="MBF8458384.1"/>
    </source>
</evidence>
<keyword evidence="2" id="KW-1185">Reference proteome</keyword>
<evidence type="ECO:0000313" key="2">
    <source>
        <dbReference type="Proteomes" id="UP000660070"/>
    </source>
</evidence>
<accession>A0ABS0FFB3</accession>